<gene>
    <name evidence="1" type="ORF">ACEZDG_26525</name>
</gene>
<dbReference type="Proteomes" id="UP001592582">
    <property type="component" value="Unassembled WGS sequence"/>
</dbReference>
<reference evidence="1 2" key="1">
    <citation type="submission" date="2024-09" db="EMBL/GenBank/DDBJ databases">
        <authorList>
            <person name="Lee S.D."/>
        </authorList>
    </citation>
    <scope>NUCLEOTIDE SEQUENCE [LARGE SCALE GENOMIC DNA]</scope>
    <source>
        <strain evidence="1 2">N1-1</strain>
    </source>
</reference>
<keyword evidence="2" id="KW-1185">Reference proteome</keyword>
<proteinExistence type="predicted"/>
<organism evidence="1 2">
    <name type="scientific">Streptacidiphilus alkalitolerans</name>
    <dbReference type="NCBI Taxonomy" id="3342712"/>
    <lineage>
        <taxon>Bacteria</taxon>
        <taxon>Bacillati</taxon>
        <taxon>Actinomycetota</taxon>
        <taxon>Actinomycetes</taxon>
        <taxon>Kitasatosporales</taxon>
        <taxon>Streptomycetaceae</taxon>
        <taxon>Streptacidiphilus</taxon>
    </lineage>
</organism>
<evidence type="ECO:0000313" key="2">
    <source>
        <dbReference type="Proteomes" id="UP001592582"/>
    </source>
</evidence>
<sequence length="542" mass="59883">METVITRTKLTSDLTALFKRGEVYADSWSTEVRRQLNVEDPLVDLVAKRLDDGWHVVITGNAGDGKSHLVVTAGELARNQRVEVEADDQRPKPLTSEHRLFIRDAATLDDEAILAWTAAAQSAGAQLVITLNEGPLTSLAARQGQGFYEEVRRVAHARARGEDESDPEGVLILNLAGRQLVYADFVAQALARLLPAVVPCDTCHDDQRCPRTAGRDLLSESEEAVSRLTFLLRLLGQSGMRLTARELWTFLSDLFFGWTCPTGSRDVDKLPGWWWGRVFERSSAIGRAIGREFDPIRAADANVDSRLWLGDASGLGIPERTPLLTPRNLHGAHPADALGAFASAKRAWFFLTPSIDAEKMIDRQSQIPKYAQLIEEADSVGQRAVQRMILMINGHRLKINESRQLYLSRHHRLTAISRPSLIAASETAKADDLQVMLPYHAEAHGISDAGFRPTRVELSWKGGRGAVFAVDYQSWLQLKKPRSIYSDREQEALDTALDLFIGQAPVSPGFDPEIVAVDHSTGVTTRMTVRGGSNPMFEVAPS</sequence>
<evidence type="ECO:0000313" key="1">
    <source>
        <dbReference type="EMBL" id="MFC1412828.1"/>
    </source>
</evidence>
<dbReference type="EMBL" id="JBHEZX010000013">
    <property type="protein sequence ID" value="MFC1412828.1"/>
    <property type="molecule type" value="Genomic_DNA"/>
</dbReference>
<protein>
    <submittedName>
        <fullName evidence="1">Uncharacterized protein</fullName>
    </submittedName>
</protein>
<accession>A0ABV6VGS5</accession>
<comment type="caution">
    <text evidence="1">The sequence shown here is derived from an EMBL/GenBank/DDBJ whole genome shotgun (WGS) entry which is preliminary data.</text>
</comment>
<dbReference type="RefSeq" id="WP_380513882.1">
    <property type="nucleotide sequence ID" value="NZ_JBHEZX010000013.1"/>
</dbReference>
<name>A0ABV6VGS5_9ACTN</name>